<dbReference type="AlphaFoldDB" id="A0A0C9RX09"/>
<accession>A0A0C9RX09</accession>
<name>A0A0C9RX09_AMBAM</name>
<evidence type="ECO:0008006" key="4">
    <source>
        <dbReference type="Google" id="ProtNLM"/>
    </source>
</evidence>
<feature type="transmembrane region" description="Helical" evidence="1">
    <location>
        <begin position="74"/>
        <end position="92"/>
    </location>
</feature>
<evidence type="ECO:0000256" key="2">
    <source>
        <dbReference type="SAM" id="SignalP"/>
    </source>
</evidence>
<evidence type="ECO:0000256" key="1">
    <source>
        <dbReference type="SAM" id="Phobius"/>
    </source>
</evidence>
<keyword evidence="1" id="KW-1133">Transmembrane helix</keyword>
<dbReference type="EMBL" id="GBZX01000594">
    <property type="protein sequence ID" value="JAG92146.1"/>
    <property type="molecule type" value="mRNA"/>
</dbReference>
<feature type="transmembrane region" description="Helical" evidence="1">
    <location>
        <begin position="99"/>
        <end position="119"/>
    </location>
</feature>
<feature type="signal peptide" evidence="2">
    <location>
        <begin position="1"/>
        <end position="22"/>
    </location>
</feature>
<feature type="chain" id="PRO_5002202961" description="Secreted protein" evidence="2">
    <location>
        <begin position="23"/>
        <end position="139"/>
    </location>
</feature>
<reference evidence="3" key="1">
    <citation type="journal article" date="2015" name="PLoS ONE">
        <title>An Insight into the Sialome of the Lone Star Tick, Amblyomma americanum, with a Glimpse on Its Time Dependent Gene Expression.</title>
        <authorList>
            <person name="Karim S."/>
            <person name="Ribeiro J.M."/>
        </authorList>
    </citation>
    <scope>NUCLEOTIDE SEQUENCE</scope>
    <source>
        <tissue evidence="3">Salivary gland</tissue>
    </source>
</reference>
<proteinExistence type="evidence at transcript level"/>
<sequence length="139" mass="15721">MHENEWCVACLFFVLCVCVSEQFNLDYGYLKKARFQVWHSLFFSPALPRQSCASVGLLSWAQCVYTTIVSPPPPLHICISFIYGFCFMRLFIDSAYSGSLFSVAVLFFSVGTVLILKLYKVHTFMNVCCTCFPVSSSCV</sequence>
<organism evidence="3">
    <name type="scientific">Amblyomma americanum</name>
    <name type="common">Lone star tick</name>
    <dbReference type="NCBI Taxonomy" id="6943"/>
    <lineage>
        <taxon>Eukaryota</taxon>
        <taxon>Metazoa</taxon>
        <taxon>Ecdysozoa</taxon>
        <taxon>Arthropoda</taxon>
        <taxon>Chelicerata</taxon>
        <taxon>Arachnida</taxon>
        <taxon>Acari</taxon>
        <taxon>Parasitiformes</taxon>
        <taxon>Ixodida</taxon>
        <taxon>Ixodoidea</taxon>
        <taxon>Ixodidae</taxon>
        <taxon>Amblyomminae</taxon>
        <taxon>Amblyomma</taxon>
    </lineage>
</organism>
<evidence type="ECO:0000313" key="3">
    <source>
        <dbReference type="EMBL" id="JAG92146.1"/>
    </source>
</evidence>
<protein>
    <recommendedName>
        <fullName evidence="4">Secreted protein</fullName>
    </recommendedName>
</protein>
<keyword evidence="2" id="KW-0732">Signal</keyword>
<keyword evidence="1" id="KW-0812">Transmembrane</keyword>
<keyword evidence="1" id="KW-0472">Membrane</keyword>